<dbReference type="PANTHER" id="PTHR31633">
    <property type="entry name" value="H/ACA RIBONUCLEOPROTEIN COMPLEX NON-CORE SUBUNIT NAF1"/>
    <property type="match status" value="1"/>
</dbReference>
<feature type="compositionally biased region" description="Acidic residues" evidence="9">
    <location>
        <begin position="434"/>
        <end position="444"/>
    </location>
</feature>
<keyword evidence="6" id="KW-0597">Phosphoprotein</keyword>
<feature type="compositionally biased region" description="Low complexity" evidence="9">
    <location>
        <begin position="462"/>
        <end position="471"/>
    </location>
</feature>
<feature type="compositionally biased region" description="Acidic residues" evidence="9">
    <location>
        <begin position="276"/>
        <end position="285"/>
    </location>
</feature>
<evidence type="ECO:0000256" key="5">
    <source>
        <dbReference type="ARBA" id="ARBA00022552"/>
    </source>
</evidence>
<dbReference type="InterPro" id="IPR040309">
    <property type="entry name" value="Naf1"/>
</dbReference>
<keyword evidence="12" id="KW-1185">Reference proteome</keyword>
<dbReference type="InterPro" id="IPR038664">
    <property type="entry name" value="Gar1/Naf1_Cbf5-bd_sf"/>
</dbReference>
<dbReference type="Proteomes" id="UP000017200">
    <property type="component" value="Unassembled WGS sequence"/>
</dbReference>
<keyword evidence="7" id="KW-0694">RNA-binding</keyword>
<dbReference type="InterPro" id="IPR009000">
    <property type="entry name" value="Transl_B-barrel_sf"/>
</dbReference>
<feature type="compositionally biased region" description="Polar residues" evidence="9">
    <location>
        <begin position="17"/>
        <end position="34"/>
    </location>
</feature>
<reference evidence="12" key="1">
    <citation type="submission" date="2010-11" db="EMBL/GenBank/DDBJ databases">
        <title>The genome sequence of Microbotryum violaceum strain p1A1 Lamole.</title>
        <authorList>
            <person name="Cuomo C."/>
            <person name="Perlin M."/>
            <person name="Young S.K."/>
            <person name="Zeng Q."/>
            <person name="Gargeya S."/>
            <person name="Alvarado L."/>
            <person name="Berlin A."/>
            <person name="Chapman S.B."/>
            <person name="Chen Z."/>
            <person name="Freedman E."/>
            <person name="Gellesch M."/>
            <person name="Goldberg J."/>
            <person name="Griggs A."/>
            <person name="Gujja S."/>
            <person name="Heilman E."/>
            <person name="Heiman D."/>
            <person name="Howarth C."/>
            <person name="Mehta T."/>
            <person name="Neiman D."/>
            <person name="Pearson M."/>
            <person name="Roberts A."/>
            <person name="Saif S."/>
            <person name="Shea T."/>
            <person name="Shenoy N."/>
            <person name="Sisk P."/>
            <person name="Stolte C."/>
            <person name="Sykes S."/>
            <person name="White J."/>
            <person name="Yandava C."/>
            <person name="Haas B."/>
            <person name="Nusbaum C."/>
            <person name="Birren B."/>
        </authorList>
    </citation>
    <scope>NUCLEOTIDE SEQUENCE [LARGE SCALE GENOMIC DNA]</scope>
    <source>
        <strain evidence="12">p1A1 Lamole</strain>
    </source>
</reference>
<name>U5HCE1_USTV1</name>
<evidence type="ECO:0000313" key="10">
    <source>
        <dbReference type="EMBL" id="KDE04769.1"/>
    </source>
</evidence>
<proteinExistence type="inferred from homology"/>
<feature type="compositionally biased region" description="Basic and acidic residues" evidence="9">
    <location>
        <begin position="196"/>
        <end position="205"/>
    </location>
</feature>
<dbReference type="SUPFAM" id="SSF50447">
    <property type="entry name" value="Translation proteins"/>
    <property type="match status" value="1"/>
</dbReference>
<comment type="subcellular location">
    <subcellularLocation>
        <location evidence="1">Nucleus</location>
    </subcellularLocation>
</comment>
<dbReference type="InterPro" id="IPR007504">
    <property type="entry name" value="H/ACA_rnp_Gar1/Naf1"/>
</dbReference>
<feature type="region of interest" description="Disordered" evidence="9">
    <location>
        <begin position="72"/>
        <end position="123"/>
    </location>
</feature>
<dbReference type="EMBL" id="GL541699">
    <property type="protein sequence ID" value="KDE04769.1"/>
    <property type="molecule type" value="Genomic_DNA"/>
</dbReference>
<gene>
    <name evidence="10" type="ORF">MVLG_04824</name>
</gene>
<feature type="compositionally biased region" description="Acidic residues" evidence="9">
    <location>
        <begin position="223"/>
        <end position="246"/>
    </location>
</feature>
<feature type="compositionally biased region" description="Basic and acidic residues" evidence="9">
    <location>
        <begin position="562"/>
        <end position="578"/>
    </location>
</feature>
<feature type="region of interest" description="Disordered" evidence="9">
    <location>
        <begin position="1"/>
        <end position="41"/>
    </location>
</feature>
<feature type="compositionally biased region" description="Polar residues" evidence="9">
    <location>
        <begin position="158"/>
        <end position="172"/>
    </location>
</feature>
<accession>U5HCE1</accession>
<dbReference type="GO" id="GO:0003723">
    <property type="term" value="F:RNA binding"/>
    <property type="evidence" value="ECO:0007669"/>
    <property type="project" value="UniProtKB-KW"/>
</dbReference>
<dbReference type="AlphaFoldDB" id="U5HCE1"/>
<feature type="compositionally biased region" description="Basic and acidic residues" evidence="9">
    <location>
        <begin position="445"/>
        <end position="454"/>
    </location>
</feature>
<dbReference type="OMA" id="NESHDRT"/>
<dbReference type="EMBL" id="AEIJ01000476">
    <property type="status" value="NOT_ANNOTATED_CDS"/>
    <property type="molecule type" value="Genomic_DNA"/>
</dbReference>
<keyword evidence="4" id="KW-0690">Ribosome biogenesis</keyword>
<evidence type="ECO:0000256" key="8">
    <source>
        <dbReference type="ARBA" id="ARBA00023242"/>
    </source>
</evidence>
<feature type="compositionally biased region" description="Low complexity" evidence="9">
    <location>
        <begin position="77"/>
        <end position="121"/>
    </location>
</feature>
<dbReference type="Gene3D" id="2.40.10.230">
    <property type="entry name" value="Probable tRNA pseudouridine synthase domain"/>
    <property type="match status" value="1"/>
</dbReference>
<reference evidence="10 12" key="3">
    <citation type="journal article" date="2015" name="BMC Genomics">
        <title>Sex and parasites: genomic and transcriptomic analysis of Microbotryum lychnidis-dioicae, the biotrophic and plant-castrating anther smut fungus.</title>
        <authorList>
            <person name="Perlin M.H."/>
            <person name="Amselem J."/>
            <person name="Fontanillas E."/>
            <person name="Toh S.S."/>
            <person name="Chen Z."/>
            <person name="Goldberg J."/>
            <person name="Duplessis S."/>
            <person name="Henrissat B."/>
            <person name="Young S."/>
            <person name="Zeng Q."/>
            <person name="Aguileta G."/>
            <person name="Petit E."/>
            <person name="Badouin H."/>
            <person name="Andrews J."/>
            <person name="Razeeq D."/>
            <person name="Gabaldon T."/>
            <person name="Quesneville H."/>
            <person name="Giraud T."/>
            <person name="Hood M.E."/>
            <person name="Schultz D.J."/>
            <person name="Cuomo C.A."/>
        </authorList>
    </citation>
    <scope>NUCLEOTIDE SEQUENCE [LARGE SCALE GENOMIC DNA]</scope>
    <source>
        <strain evidence="10">P1A1 Lamole</strain>
        <strain evidence="12">p1A1 Lamole</strain>
    </source>
</reference>
<feature type="compositionally biased region" description="Gly residues" evidence="9">
    <location>
        <begin position="814"/>
        <end position="823"/>
    </location>
</feature>
<dbReference type="Pfam" id="PF04410">
    <property type="entry name" value="Gar1"/>
    <property type="match status" value="1"/>
</dbReference>
<organism evidence="10">
    <name type="scientific">Microbotryum lychnidis-dioicae (strain p1A1 Lamole / MvSl-1064)</name>
    <name type="common">Anther smut fungus</name>
    <dbReference type="NCBI Taxonomy" id="683840"/>
    <lineage>
        <taxon>Eukaryota</taxon>
        <taxon>Fungi</taxon>
        <taxon>Dikarya</taxon>
        <taxon>Basidiomycota</taxon>
        <taxon>Pucciniomycotina</taxon>
        <taxon>Microbotryomycetes</taxon>
        <taxon>Microbotryales</taxon>
        <taxon>Microbotryaceae</taxon>
        <taxon>Microbotryum</taxon>
    </lineage>
</organism>
<dbReference type="GO" id="GO:0005732">
    <property type="term" value="C:sno(s)RNA-containing ribonucleoprotein complex"/>
    <property type="evidence" value="ECO:0007669"/>
    <property type="project" value="InterPro"/>
</dbReference>
<comment type="similarity">
    <text evidence="2">Belongs to the NAF1 family.</text>
</comment>
<keyword evidence="8" id="KW-0539">Nucleus</keyword>
<dbReference type="PANTHER" id="PTHR31633:SF1">
    <property type="entry name" value="H_ACA RIBONUCLEOPROTEIN COMPLEX NON-CORE SUBUNIT NAF1"/>
    <property type="match status" value="1"/>
</dbReference>
<evidence type="ECO:0000256" key="9">
    <source>
        <dbReference type="SAM" id="MobiDB-lite"/>
    </source>
</evidence>
<dbReference type="EnsemblFungi" id="MVLG_04824T0">
    <property type="protein sequence ID" value="MVLG_04824T0"/>
    <property type="gene ID" value="MVLG_04824"/>
</dbReference>
<dbReference type="GO" id="GO:0006364">
    <property type="term" value="P:rRNA processing"/>
    <property type="evidence" value="ECO:0007669"/>
    <property type="project" value="UniProtKB-KW"/>
</dbReference>
<evidence type="ECO:0000256" key="2">
    <source>
        <dbReference type="ARBA" id="ARBA00009801"/>
    </source>
</evidence>
<evidence type="ECO:0000256" key="6">
    <source>
        <dbReference type="ARBA" id="ARBA00022553"/>
    </source>
</evidence>
<feature type="compositionally biased region" description="Basic and acidic residues" evidence="9">
    <location>
        <begin position="524"/>
        <end position="541"/>
    </location>
</feature>
<reference evidence="10" key="2">
    <citation type="submission" date="2010-11" db="EMBL/GenBank/DDBJ databases">
        <authorList>
            <consortium name="The Broad Institute Genome Sequencing Platform"/>
            <person name="Earl A."/>
            <person name="Ward D."/>
            <person name="Feldgarden M."/>
            <person name="Gevers D."/>
            <person name="Butler R."/>
            <person name="Young S.K."/>
            <person name="Zeng Q."/>
            <person name="Gargeya S."/>
            <person name="Fitzgerald M."/>
            <person name="Haas B."/>
            <person name="Abouelleil A."/>
            <person name="Alvarado L."/>
            <person name="Arachchi H.M."/>
            <person name="Berlin A."/>
            <person name="Brown A."/>
            <person name="Chapman S.B."/>
            <person name="Chen Z."/>
            <person name="Dunbar C."/>
            <person name="Freedman E."/>
            <person name="Gearin G."/>
            <person name="Gellesch M."/>
            <person name="Goldberg J."/>
            <person name="Griggs A."/>
            <person name="Gujja S."/>
            <person name="Heilman E."/>
            <person name="Heiman D."/>
            <person name="Howarth C."/>
            <person name="Larson L."/>
            <person name="Lui A."/>
            <person name="MacDonald P.J.P."/>
            <person name="Mehta T."/>
            <person name="Montmayeur A."/>
            <person name="Murphy C."/>
            <person name="Neiman D."/>
            <person name="Pearson M."/>
            <person name="Priest M."/>
            <person name="Roberts A."/>
            <person name="Saif S."/>
            <person name="Shea T."/>
            <person name="Shenoy N."/>
            <person name="Sisk P."/>
            <person name="Stolte C."/>
            <person name="Sykes S."/>
            <person name="White J."/>
            <person name="Yandava C."/>
            <person name="Wortman J."/>
            <person name="Nusbaum C."/>
            <person name="Birren B."/>
        </authorList>
    </citation>
    <scope>NUCLEOTIDE SEQUENCE</scope>
    <source>
        <strain evidence="10">P1A1 Lamole</strain>
    </source>
</reference>
<dbReference type="GO" id="GO:0000493">
    <property type="term" value="P:box H/ACA snoRNP assembly"/>
    <property type="evidence" value="ECO:0007669"/>
    <property type="project" value="InterPro"/>
</dbReference>
<evidence type="ECO:0000256" key="7">
    <source>
        <dbReference type="ARBA" id="ARBA00022884"/>
    </source>
</evidence>
<evidence type="ECO:0000313" key="11">
    <source>
        <dbReference type="EnsemblFungi" id="MVLG_04824T0"/>
    </source>
</evidence>
<evidence type="ECO:0000256" key="3">
    <source>
        <dbReference type="ARBA" id="ARBA00021438"/>
    </source>
</evidence>
<reference evidence="11" key="4">
    <citation type="submission" date="2015-06" db="UniProtKB">
        <authorList>
            <consortium name="EnsemblFungi"/>
        </authorList>
    </citation>
    <scope>IDENTIFICATION</scope>
</reference>
<protein>
    <recommendedName>
        <fullName evidence="3">H/ACA ribonucleoprotein complex non-core subunit NAF1</fullName>
    </recommendedName>
</protein>
<dbReference type="GO" id="GO:0005634">
    <property type="term" value="C:nucleus"/>
    <property type="evidence" value="ECO:0007669"/>
    <property type="project" value="UniProtKB-SubCell"/>
</dbReference>
<dbReference type="HOGENOM" id="CLU_340723_0_0_1"/>
<feature type="region of interest" description="Disordered" evidence="9">
    <location>
        <begin position="803"/>
        <end position="833"/>
    </location>
</feature>
<dbReference type="GO" id="GO:0001522">
    <property type="term" value="P:pseudouridine synthesis"/>
    <property type="evidence" value="ECO:0007669"/>
    <property type="project" value="InterPro"/>
</dbReference>
<sequence>MEPETQFVDLTGANEEPQVSSGVANRSSSETKQPGETEMGEIIDLITPTASTAEADNEMIVVVVESEAQAATDGVHAASTTASTTDSSGSTLTAAEAPVQSNSSNPTSATASPTNNNLTSLPNDITHILQLGVADPDPPESTTDYAQLVKDLKAKVMQSRNPNKAKNFNTAITVDDDSSMREEGEEREEELAQVENEMKEQGVERDEPEQGSNATQVNAAADESSEAEEEAGEESSSEESSSDDDSSSSSFDSEPTQTTRRQPNRQKQRQVMIDSDQSDLSDSEDPNPSGCSKKVPKTEHELDEDTSVPSLPEIESLPETVDIVRFGVVQNLIENVVVIRADTTGSYRVLDQGTIVCWEDRKIAGTIFDTFGSVLQPFYSLRFPATSPPDPATFTASRPLCYAPTSAHFVFTRELQAQKGSDASNVWDEEVGEGEIEFSDDEAEQEYKRAMKSEKKGKKKGNASVGGAKASTLGSSLDGFKSLPQKPSGPLPEIDEEGPYNLVQRPKGLHLMGTAPPNGPEGRQMFERDTGRTVEGEKEFEFSDNDEEDGGVVKNEGGSEEGGDRHDDEEMDDAKQAELARIMAGPPGRGGKRGRGRGEGGGGRGHDRSSRGGGGRGRGAPNEGRGRGRGRGRGAHNPLSRSDRPPQPGGGDGDDQRRQVAPLPNRAPMGLPMRPMVMGEFGAPSPMGLPQNFAFGLPTNHHLPAPPQQQMFNFAPQAPMMPSSPIPGMYNPYFQPQPTGPHPNLPGLSYAHPQPSFTPDFGAGAQGAYNPQFFAYGPPPLNAMMGGSGQGSKGAGMMMGTGPYGYVPPSPQGQGPGGPGAGRGRGRGRGRGA</sequence>
<evidence type="ECO:0000256" key="1">
    <source>
        <dbReference type="ARBA" id="ARBA00004123"/>
    </source>
</evidence>
<feature type="compositionally biased region" description="Basic residues" evidence="9">
    <location>
        <begin position="824"/>
        <end position="833"/>
    </location>
</feature>
<evidence type="ECO:0000256" key="4">
    <source>
        <dbReference type="ARBA" id="ARBA00022517"/>
    </source>
</evidence>
<feature type="region of interest" description="Disordered" evidence="9">
    <location>
        <begin position="157"/>
        <end position="313"/>
    </location>
</feature>
<dbReference type="OrthoDB" id="21550at2759"/>
<dbReference type="STRING" id="683840.U5HCE1"/>
<dbReference type="InParanoid" id="U5HCE1"/>
<feature type="region of interest" description="Disordered" evidence="9">
    <location>
        <begin position="434"/>
        <end position="672"/>
    </location>
</feature>
<keyword evidence="5" id="KW-0698">rRNA processing</keyword>
<evidence type="ECO:0000313" key="12">
    <source>
        <dbReference type="Proteomes" id="UP000017200"/>
    </source>
</evidence>